<feature type="compositionally biased region" description="Basic and acidic residues" evidence="1">
    <location>
        <begin position="24"/>
        <end position="43"/>
    </location>
</feature>
<feature type="domain" description="MobA/VirD2-like nuclease" evidence="2">
    <location>
        <begin position="346"/>
        <end position="442"/>
    </location>
</feature>
<protein>
    <recommendedName>
        <fullName evidence="2">MobA/VirD2-like nuclease domain-containing protein</fullName>
    </recommendedName>
</protein>
<evidence type="ECO:0000256" key="1">
    <source>
        <dbReference type="SAM" id="MobiDB-lite"/>
    </source>
</evidence>
<feature type="compositionally biased region" description="Low complexity" evidence="1">
    <location>
        <begin position="46"/>
        <end position="57"/>
    </location>
</feature>
<name>A0A9W6JBQ3_9HYPH</name>
<evidence type="ECO:0000259" key="2">
    <source>
        <dbReference type="Pfam" id="PF03432"/>
    </source>
</evidence>
<dbReference type="EMBL" id="BSFJ01000026">
    <property type="protein sequence ID" value="GLK73461.1"/>
    <property type="molecule type" value="Genomic_DNA"/>
</dbReference>
<feature type="region of interest" description="Disordered" evidence="1">
    <location>
        <begin position="18"/>
        <end position="105"/>
    </location>
</feature>
<proteinExistence type="predicted"/>
<reference evidence="3" key="2">
    <citation type="submission" date="2023-01" db="EMBL/GenBank/DDBJ databases">
        <authorList>
            <person name="Sun Q."/>
            <person name="Evtushenko L."/>
        </authorList>
    </citation>
    <scope>NUCLEOTIDE SEQUENCE</scope>
    <source>
        <strain evidence="3">VKM B-2484</strain>
    </source>
</reference>
<dbReference type="InterPro" id="IPR005094">
    <property type="entry name" value="Endonuclease_MobA/VirD2"/>
</dbReference>
<gene>
    <name evidence="3" type="ORF">GCM10017643_35780</name>
</gene>
<organism evidence="3 4">
    <name type="scientific">Ancylobacter dichloromethanicus</name>
    <dbReference type="NCBI Taxonomy" id="518825"/>
    <lineage>
        <taxon>Bacteria</taxon>
        <taxon>Pseudomonadati</taxon>
        <taxon>Pseudomonadota</taxon>
        <taxon>Alphaproteobacteria</taxon>
        <taxon>Hyphomicrobiales</taxon>
        <taxon>Xanthobacteraceae</taxon>
        <taxon>Ancylobacter</taxon>
    </lineage>
</organism>
<evidence type="ECO:0000313" key="4">
    <source>
        <dbReference type="Proteomes" id="UP001143370"/>
    </source>
</evidence>
<accession>A0A9W6JBQ3</accession>
<dbReference type="AlphaFoldDB" id="A0A9W6JBQ3"/>
<evidence type="ECO:0000313" key="3">
    <source>
        <dbReference type="EMBL" id="GLK73461.1"/>
    </source>
</evidence>
<comment type="caution">
    <text evidence="3">The sequence shown here is derived from an EMBL/GenBank/DDBJ whole genome shotgun (WGS) entry which is preliminary data.</text>
</comment>
<dbReference type="Proteomes" id="UP001143370">
    <property type="component" value="Unassembled WGS sequence"/>
</dbReference>
<dbReference type="RefSeq" id="WP_213375443.1">
    <property type="nucleotide sequence ID" value="NZ_BSFJ01000026.1"/>
</dbReference>
<feature type="compositionally biased region" description="Low complexity" evidence="1">
    <location>
        <begin position="87"/>
        <end position="104"/>
    </location>
</feature>
<sequence length="776" mass="84919">MSRAAQIEWWLEQVEAARRSVGAAREERRRPRRSGAVDDELRPKAARAAPAPGATPAHVIIRGTTLSGGLDEERRRRLPASSGGGAARQAAPTAPGSAAAPIAGGLSGNGGQTGGSLARARQIAAGYQPAVVKVLSYATGVTRATKTAQYAQREDVPVETHDGRILSDHEAVADEIKDWSKDFEKRKPSHDVVTVRLKLHGVADTAEGRETYAKAIAAGFQGHRHASRLDRLPSGELEAQIVTAAAGGPKERFRVRVERIGTAENGFDRKRFDYRSEAVMKARIHGATGIPEQAISLDPGKPQHGREGVTWQLNRLVERRGPLVDDSGRVIGDVAAARNAAKDWGRSLRSQSPRDAMHLMLSSKAGPDPEALRRAARNFLHDRFADHRFLFGVHVDRESDGHIHIHAVITVKNESGQKIHPGPSEFRGWRESYAQHAQAEGLKIVATSAMERASAQSYGARDKAIVDVAERPRPAREARDRAYAGDPANQRLIDNARQRIAAARTNPIRLPTSEPERRVVNESVDAWSTVAREQPDNRVAKDMLERLTMAQTVGAILYTIGKRVDHLTKEDQHMAITSEQMAKDLRLMNEAVSRTSDLLDGETKQQFRETSARYLETLANRVDLQRAQESGAQQLSRSEVEAIAGPNADRLIAHAQQVRVKEDREAASAERLADRAIEAERRQEGRGGLGPQSQRELTAERAIVRGSQQAAAREAREAAAAVEAARVLAEHPVQPLPQALVQTDALAQLRAEQEKIVREIEAERAEAQSIKGQRTT</sequence>
<reference evidence="3" key="1">
    <citation type="journal article" date="2014" name="Int. J. Syst. Evol. Microbiol.">
        <title>Complete genome sequence of Corynebacterium casei LMG S-19264T (=DSM 44701T), isolated from a smear-ripened cheese.</title>
        <authorList>
            <consortium name="US DOE Joint Genome Institute (JGI-PGF)"/>
            <person name="Walter F."/>
            <person name="Albersmeier A."/>
            <person name="Kalinowski J."/>
            <person name="Ruckert C."/>
        </authorList>
    </citation>
    <scope>NUCLEOTIDE SEQUENCE</scope>
    <source>
        <strain evidence="3">VKM B-2484</strain>
    </source>
</reference>
<dbReference type="Pfam" id="PF03432">
    <property type="entry name" value="Relaxase"/>
    <property type="match status" value="1"/>
</dbReference>
<keyword evidence="4" id="KW-1185">Reference proteome</keyword>